<proteinExistence type="predicted"/>
<reference evidence="1" key="2">
    <citation type="submission" date="2021-04" db="EMBL/GenBank/DDBJ databases">
        <authorList>
            <person name="Gilroy R."/>
        </authorList>
    </citation>
    <scope>NUCLEOTIDE SEQUENCE</scope>
    <source>
        <strain evidence="1">ChiHjej12B11-14209</strain>
    </source>
</reference>
<protein>
    <submittedName>
        <fullName evidence="1">Uncharacterized protein</fullName>
    </submittedName>
</protein>
<dbReference type="AlphaFoldDB" id="A0A9D2EYN8"/>
<accession>A0A9D2EYN8</accession>
<sequence>MDGFAYLIQLVGYFTWMEAEDSQTIALDHAGQGVSAARDDFRRGVLEATYREMSAGDRAFARSMLPDNHGSKLADVARRMDRTTSYASTYKRRLLKQGIIGERAGGTLDFDVPILREFLAETKD</sequence>
<dbReference type="EMBL" id="DXBM01000023">
    <property type="protein sequence ID" value="HIZ45857.1"/>
    <property type="molecule type" value="Genomic_DNA"/>
</dbReference>
<evidence type="ECO:0000313" key="2">
    <source>
        <dbReference type="Proteomes" id="UP000824062"/>
    </source>
</evidence>
<organism evidence="1 2">
    <name type="scientific">Candidatus Olsenella pullistercoris</name>
    <dbReference type="NCBI Taxonomy" id="2838712"/>
    <lineage>
        <taxon>Bacteria</taxon>
        <taxon>Bacillati</taxon>
        <taxon>Actinomycetota</taxon>
        <taxon>Coriobacteriia</taxon>
        <taxon>Coriobacteriales</taxon>
        <taxon>Atopobiaceae</taxon>
        <taxon>Olsenella</taxon>
    </lineage>
</organism>
<comment type="caution">
    <text evidence="1">The sequence shown here is derived from an EMBL/GenBank/DDBJ whole genome shotgun (WGS) entry which is preliminary data.</text>
</comment>
<dbReference type="Proteomes" id="UP000824062">
    <property type="component" value="Unassembled WGS sequence"/>
</dbReference>
<name>A0A9D2EYN8_9ACTN</name>
<reference evidence="1" key="1">
    <citation type="journal article" date="2021" name="PeerJ">
        <title>Extensive microbial diversity within the chicken gut microbiome revealed by metagenomics and culture.</title>
        <authorList>
            <person name="Gilroy R."/>
            <person name="Ravi A."/>
            <person name="Getino M."/>
            <person name="Pursley I."/>
            <person name="Horton D.L."/>
            <person name="Alikhan N.F."/>
            <person name="Baker D."/>
            <person name="Gharbi K."/>
            <person name="Hall N."/>
            <person name="Watson M."/>
            <person name="Adriaenssens E.M."/>
            <person name="Foster-Nyarko E."/>
            <person name="Jarju S."/>
            <person name="Secka A."/>
            <person name="Antonio M."/>
            <person name="Oren A."/>
            <person name="Chaudhuri R.R."/>
            <person name="La Ragione R."/>
            <person name="Hildebrand F."/>
            <person name="Pallen M.J."/>
        </authorList>
    </citation>
    <scope>NUCLEOTIDE SEQUENCE</scope>
    <source>
        <strain evidence="1">ChiHjej12B11-14209</strain>
    </source>
</reference>
<gene>
    <name evidence="1" type="ORF">IAA19_02405</name>
</gene>
<evidence type="ECO:0000313" key="1">
    <source>
        <dbReference type="EMBL" id="HIZ45857.1"/>
    </source>
</evidence>